<dbReference type="EMBL" id="FJNE01000004">
    <property type="protein sequence ID" value="CZQ92685.1"/>
    <property type="molecule type" value="Genomic_DNA"/>
</dbReference>
<dbReference type="OrthoDB" id="7721587at2"/>
<dbReference type="RefSeq" id="WP_087033117.1">
    <property type="nucleotide sequence ID" value="NZ_FJNE01000004.1"/>
</dbReference>
<evidence type="ECO:0000313" key="2">
    <source>
        <dbReference type="Proteomes" id="UP000242754"/>
    </source>
</evidence>
<accession>A0A143YN60</accession>
<gene>
    <name evidence="1" type="ORF">Tpal_1529</name>
</gene>
<dbReference type="InterPro" id="IPR008585">
    <property type="entry name" value="Gamma_PGA_hydro"/>
</dbReference>
<organism evidence="1 2">
    <name type="scientific">Trichococcus palustris</name>
    <dbReference type="NCBI Taxonomy" id="140314"/>
    <lineage>
        <taxon>Bacteria</taxon>
        <taxon>Bacillati</taxon>
        <taxon>Bacillota</taxon>
        <taxon>Bacilli</taxon>
        <taxon>Lactobacillales</taxon>
        <taxon>Carnobacteriaceae</taxon>
        <taxon>Trichococcus</taxon>
    </lineage>
</organism>
<name>A0A143YN60_9LACT</name>
<evidence type="ECO:0008006" key="3">
    <source>
        <dbReference type="Google" id="ProtNLM"/>
    </source>
</evidence>
<reference evidence="1 2" key="1">
    <citation type="submission" date="2016-02" db="EMBL/GenBank/DDBJ databases">
        <authorList>
            <person name="Wen L."/>
            <person name="He K."/>
            <person name="Yang H."/>
        </authorList>
    </citation>
    <scope>NUCLEOTIDE SEQUENCE [LARGE SCALE GENOMIC DNA]</scope>
    <source>
        <strain evidence="1">Trichococcus palustris</strain>
    </source>
</reference>
<dbReference type="Gene3D" id="3.40.630.100">
    <property type="entry name" value="Poly-gamma-glutamate hydrolase, zinc-binding motif"/>
    <property type="match status" value="1"/>
</dbReference>
<sequence>MKKYAILFAAIGLLLLGFFAVKKYFVVQAGSDGSYANYSKLADERVEGIDYEIISRDTDSDTAVIAIHGGSIEPGTSELAETVAGDEYDFYTFYGMMTSDNLSLRITSTNFDEPIARNLVEESNRTLSIHGFAGSTELTYVGGRDLDMVDRLKKSLADAGFEVADAPMRLAATDVLNICNDNALKAGAQIEISAAQRLQFFAGLDEEGRKTTTNAFTDYSQAVEAALASH</sequence>
<proteinExistence type="predicted"/>
<dbReference type="STRING" id="140314.SAMN04488076_11635"/>
<protein>
    <recommendedName>
        <fullName evidence="3">Phage-related replication protein</fullName>
    </recommendedName>
</protein>
<evidence type="ECO:0000313" key="1">
    <source>
        <dbReference type="EMBL" id="CZQ92685.1"/>
    </source>
</evidence>
<dbReference type="AlphaFoldDB" id="A0A143YN60"/>
<dbReference type="InterPro" id="IPR038128">
    <property type="entry name" value="Gamma_PGA_hydro_sf"/>
</dbReference>
<dbReference type="Proteomes" id="UP000242754">
    <property type="component" value="Unassembled WGS sequence"/>
</dbReference>
<dbReference type="Pfam" id="PF05908">
    <property type="entry name" value="Gamma_PGA_hydro"/>
    <property type="match status" value="1"/>
</dbReference>
<keyword evidence="2" id="KW-1185">Reference proteome</keyword>